<dbReference type="GO" id="GO:0005829">
    <property type="term" value="C:cytosol"/>
    <property type="evidence" value="ECO:0007669"/>
    <property type="project" value="TreeGrafter"/>
</dbReference>
<dbReference type="OrthoDB" id="9804203at2"/>
<name>A0A3L7ALM8_9HYPH</name>
<dbReference type="PANTHER" id="PTHR33175">
    <property type="entry name" value="DNA-BINDING PROTEIN HU"/>
    <property type="match status" value="1"/>
</dbReference>
<organism evidence="6 7">
    <name type="scientific">Xanthobacter tagetidis</name>
    <dbReference type="NCBI Taxonomy" id="60216"/>
    <lineage>
        <taxon>Bacteria</taxon>
        <taxon>Pseudomonadati</taxon>
        <taxon>Pseudomonadota</taxon>
        <taxon>Alphaproteobacteria</taxon>
        <taxon>Hyphomicrobiales</taxon>
        <taxon>Xanthobacteraceae</taxon>
        <taxon>Xanthobacter</taxon>
    </lineage>
</organism>
<dbReference type="PANTHER" id="PTHR33175:SF3">
    <property type="entry name" value="DNA-BINDING PROTEIN HU-BETA"/>
    <property type="match status" value="1"/>
</dbReference>
<protein>
    <submittedName>
        <fullName evidence="6">HU family DNA-binding protein</fullName>
    </submittedName>
</protein>
<comment type="caution">
    <text evidence="6">The sequence shown here is derived from an EMBL/GenBank/DDBJ whole genome shotgun (WGS) entry which is preliminary data.</text>
</comment>
<evidence type="ECO:0000256" key="1">
    <source>
        <dbReference type="ARBA" id="ARBA00010529"/>
    </source>
</evidence>
<dbReference type="SMART" id="SM00411">
    <property type="entry name" value="BHL"/>
    <property type="match status" value="1"/>
</dbReference>
<gene>
    <name evidence="6" type="ORF">D9R14_05510</name>
</gene>
<dbReference type="PRINTS" id="PR01727">
    <property type="entry name" value="DNABINDINGHU"/>
</dbReference>
<evidence type="ECO:0000256" key="5">
    <source>
        <dbReference type="SAM" id="MobiDB-lite"/>
    </source>
</evidence>
<keyword evidence="2" id="KW-0226">DNA condensation</keyword>
<feature type="region of interest" description="Disordered" evidence="5">
    <location>
        <begin position="59"/>
        <end position="92"/>
    </location>
</feature>
<dbReference type="RefSeq" id="WP_121622304.1">
    <property type="nucleotide sequence ID" value="NZ_JACIIW010000006.1"/>
</dbReference>
<dbReference type="InterPro" id="IPR000119">
    <property type="entry name" value="Hist_DNA-bd"/>
</dbReference>
<dbReference type="GO" id="GO:0030527">
    <property type="term" value="F:structural constituent of chromatin"/>
    <property type="evidence" value="ECO:0007669"/>
    <property type="project" value="InterPro"/>
</dbReference>
<evidence type="ECO:0000256" key="2">
    <source>
        <dbReference type="ARBA" id="ARBA00023067"/>
    </source>
</evidence>
<evidence type="ECO:0000313" key="6">
    <source>
        <dbReference type="EMBL" id="RLP80511.1"/>
    </source>
</evidence>
<dbReference type="Gene3D" id="4.10.520.10">
    <property type="entry name" value="IHF-like DNA-binding proteins"/>
    <property type="match status" value="1"/>
</dbReference>
<accession>A0A3L7ALM8</accession>
<dbReference type="GO" id="GO:0030261">
    <property type="term" value="P:chromosome condensation"/>
    <property type="evidence" value="ECO:0007669"/>
    <property type="project" value="UniProtKB-KW"/>
</dbReference>
<sequence>MTTKNELIAAVAEEAKLTKTAAAAAVDATFDIIAKALKQGEEVKLIGFGSFSVVKRAAREGRNPRTGKPVKIKASKAPKFTPGKGLKEAVNG</sequence>
<dbReference type="AlphaFoldDB" id="A0A3L7ALM8"/>
<evidence type="ECO:0000256" key="3">
    <source>
        <dbReference type="ARBA" id="ARBA00023125"/>
    </source>
</evidence>
<dbReference type="PROSITE" id="PS00045">
    <property type="entry name" value="HISTONE_LIKE"/>
    <property type="match status" value="1"/>
</dbReference>
<dbReference type="CDD" id="cd13831">
    <property type="entry name" value="HU"/>
    <property type="match status" value="1"/>
</dbReference>
<dbReference type="InterPro" id="IPR010992">
    <property type="entry name" value="IHF-like_DNA-bd_dom_sf"/>
</dbReference>
<keyword evidence="3 6" id="KW-0238">DNA-binding</keyword>
<dbReference type="EMBL" id="RCTF01000003">
    <property type="protein sequence ID" value="RLP80511.1"/>
    <property type="molecule type" value="Genomic_DNA"/>
</dbReference>
<dbReference type="InterPro" id="IPR020816">
    <property type="entry name" value="Histone-like_DNA-bd_CS"/>
</dbReference>
<evidence type="ECO:0000313" key="7">
    <source>
        <dbReference type="Proteomes" id="UP000269692"/>
    </source>
</evidence>
<dbReference type="Pfam" id="PF00216">
    <property type="entry name" value="Bac_DNA_binding"/>
    <property type="match status" value="1"/>
</dbReference>
<dbReference type="Proteomes" id="UP000269692">
    <property type="component" value="Unassembled WGS sequence"/>
</dbReference>
<keyword evidence="7" id="KW-1185">Reference proteome</keyword>
<evidence type="ECO:0000256" key="4">
    <source>
        <dbReference type="RuleBase" id="RU003939"/>
    </source>
</evidence>
<reference evidence="6 7" key="1">
    <citation type="submission" date="2018-10" db="EMBL/GenBank/DDBJ databases">
        <title>Xanthobacter tagetidis genome sequencing and assembly.</title>
        <authorList>
            <person name="Maclea K.S."/>
            <person name="Goen A.E."/>
            <person name="Fatima S.A."/>
        </authorList>
    </citation>
    <scope>NUCLEOTIDE SEQUENCE [LARGE SCALE GENOMIC DNA]</scope>
    <source>
        <strain evidence="6 7">ATCC 700314</strain>
    </source>
</reference>
<dbReference type="SUPFAM" id="SSF47729">
    <property type="entry name" value="IHF-like DNA-binding proteins"/>
    <property type="match status" value="1"/>
</dbReference>
<comment type="similarity">
    <text evidence="1 4">Belongs to the bacterial histone-like protein family.</text>
</comment>
<proteinExistence type="inferred from homology"/>
<dbReference type="GO" id="GO:0003677">
    <property type="term" value="F:DNA binding"/>
    <property type="evidence" value="ECO:0007669"/>
    <property type="project" value="UniProtKB-KW"/>
</dbReference>